<evidence type="ECO:0000259" key="4">
    <source>
        <dbReference type="PROSITE" id="PS50003"/>
    </source>
</evidence>
<dbReference type="InterPro" id="IPR001331">
    <property type="entry name" value="GDS_CDC24_CS"/>
</dbReference>
<sequence>MKAFALTSPTRITGSCRTRTCVFYVLQRITKQNTGGEPSVRGDCREIRYNIPFYYDGLQTTDSRGERLRENERMSGKEEASPEQIRLSQKTAPLAIFHPEEFFTSGIDQGSRTLAVIEGSPSWSRREMMRADEELARPDNEALTVAADIEFVPHAIWRGSPDYKQEALRKRQMEEDEKYARRIQKEEEQRASTPVRGRGLRISNGMMTPPIPPPRPEFQWTTRGSMRVSLYNALPLYHHTEGTSNMPASYRSRPHLYGHSPLRDVMPQFRSLVPSDHPLHHYLLQIQRYNDFTPRSIVFPEEFMNIQGISDLPPQLVLILRGDHPADYESLLELGELLQPVSRGANKEQLELLSTYAFNEWEERYTEQCCGICLSEYERDDLLKNLGCQHTFHSTCADQWLSINRICPVEERLKWNSERKLGIQRREDHLSRCYLSIQLSGANMMATQEEPKRKGLNLKKLRLFNILSDKSPKKADTLGGRKSQAAPSHIAPSSASKGKTNKAATFDCKPDSPEKKRRLSFSSRDDYFKDREQVNKNEITESLRDFSRSFSVTSLRSDCQAKVGSIHSQNKENFHPQSPSSPARHNHSQPPQKIEKEIEVVVIPPPVPMRLAEMNRPTLLNHTSSRMSLGKKRSSRDLWFEDEYHPSEAFSLFDESKRLGARELIVREIVTTERTYFAILDNIVKNFLEPLRKRSTADDKITSHPPSLTHTVSSLNLMSALTTSNPPPNSFIVTQGELRIIFSNIETLRNLSQELLRDLEDRSTKWNSQQKIGNIFLRLLPFLRMYSEYCNNHAKAQACFDDCKKRPGMIHFLDKKKKDEIMGQDLPSMLIAPVQRIPRYILLLKDLISKTSPDHGDYAHLTECFEKLKTLGKHLNESIRAHESTLLLVKMSEQLQELKDLVAPHRRLVKQGVMNVRASFRGRDSFDTRCMLLLFNDIVVFIDTQGTLNPPSNEDDEPHKGPSLMLQITAMLMWPETMDGSEFSIGTPEASFIFSASNEEEQARWIRDLNSVLIEMISQQGVGPEAREEKNSPSRRLSLSTNHASPLRIRAQSFSRKSINGRWSAYTFSDRSTYEGGWSQKMRHGYGVQQNIEGSKYEGEFVNDLPDGTGTLIYRNYDKYEGDFVQGLQHGQGVLTMKAGIKYTGSWMNGKMHGRGCIVYGNGDVFHGYFQNGLICSPDETRASITLDTLQEALEDHTNQTEERTPNSSDGDDGQQPGRNDGPLGHASPDHHREEQVTQPKNSMKRKHQIASRPLNVGEGKLECSNGDLYRGQWKRNKRDGQGISMTQEDSILYAGEWKEDKKNGRGKSVNKITMEQYDGSWKNDLRHGEGEYTNVMEGIEYYGSFVDDKYEGRGTLTSARDKSLYHGEFKAGQKYGTGKSVQITEATVGRFSLTISTSYEGHWMDKWHGSGILTERKSYASREGKEEQQILTKSVGTWKNGEMEGRCIVSVYRVIDGRSHLVESFEGDFVAGLRSGPGRLTRLDLEESPIYQYDGEYLNGLKNGWGCEVQSIGNGRTVYRGSWVDDKRHGDGSFDDGNSRYEGQWNRDQKNGKGRMTRDGLVFDGQWIDDFLQGECTVIPEVVEPSVGQKRTAVEAELSCQDDQVIGKLPALQMIPPAVPFVRRNI</sequence>
<evidence type="ECO:0000256" key="1">
    <source>
        <dbReference type="ARBA" id="ARBA00022737"/>
    </source>
</evidence>
<dbReference type="SUPFAM" id="SSF57850">
    <property type="entry name" value="RING/U-box"/>
    <property type="match status" value="1"/>
</dbReference>
<dbReference type="InterPro" id="IPR013083">
    <property type="entry name" value="Znf_RING/FYVE/PHD"/>
</dbReference>
<dbReference type="PROSITE" id="PS50003">
    <property type="entry name" value="PH_DOMAIN"/>
    <property type="match status" value="1"/>
</dbReference>
<proteinExistence type="predicted"/>
<dbReference type="SUPFAM" id="SSF48065">
    <property type="entry name" value="DBL homology domain (DH-domain)"/>
    <property type="match status" value="1"/>
</dbReference>
<dbReference type="EMBL" id="MDYQ01000313">
    <property type="protein sequence ID" value="PRP76593.1"/>
    <property type="molecule type" value="Genomic_DNA"/>
</dbReference>
<dbReference type="Proteomes" id="UP000241769">
    <property type="component" value="Unassembled WGS sequence"/>
</dbReference>
<gene>
    <name evidence="7" type="ORF">PROFUN_15002</name>
</gene>
<organism evidence="7 8">
    <name type="scientific">Planoprotostelium fungivorum</name>
    <dbReference type="NCBI Taxonomy" id="1890364"/>
    <lineage>
        <taxon>Eukaryota</taxon>
        <taxon>Amoebozoa</taxon>
        <taxon>Evosea</taxon>
        <taxon>Variosea</taxon>
        <taxon>Cavosteliida</taxon>
        <taxon>Cavosteliaceae</taxon>
        <taxon>Planoprotostelium</taxon>
    </lineage>
</organism>
<keyword evidence="2" id="KW-0862">Zinc</keyword>
<dbReference type="PROSITE" id="PS50089">
    <property type="entry name" value="ZF_RING_2"/>
    <property type="match status" value="1"/>
</dbReference>
<feature type="region of interest" description="Disordered" evidence="3">
    <location>
        <begin position="570"/>
        <end position="594"/>
    </location>
</feature>
<dbReference type="Pfam" id="PF00621">
    <property type="entry name" value="RhoGEF"/>
    <property type="match status" value="1"/>
</dbReference>
<comment type="caution">
    <text evidence="7">The sequence shown here is derived from an EMBL/GenBank/DDBJ whole genome shotgun (WGS) entry which is preliminary data.</text>
</comment>
<dbReference type="SMART" id="SM00698">
    <property type="entry name" value="MORN"/>
    <property type="match status" value="14"/>
</dbReference>
<feature type="compositionally biased region" description="Basic and acidic residues" evidence="3">
    <location>
        <begin position="1196"/>
        <end position="1205"/>
    </location>
</feature>
<evidence type="ECO:0000259" key="6">
    <source>
        <dbReference type="PROSITE" id="PS50089"/>
    </source>
</evidence>
<protein>
    <submittedName>
        <fullName evidence="7">Uncharacterized protein</fullName>
    </submittedName>
</protein>
<dbReference type="SMART" id="SM00233">
    <property type="entry name" value="PH"/>
    <property type="match status" value="1"/>
</dbReference>
<evidence type="ECO:0000256" key="3">
    <source>
        <dbReference type="SAM" id="MobiDB-lite"/>
    </source>
</evidence>
<dbReference type="GO" id="GO:0005829">
    <property type="term" value="C:cytosol"/>
    <property type="evidence" value="ECO:0007669"/>
    <property type="project" value="TreeGrafter"/>
</dbReference>
<dbReference type="OrthoDB" id="9984778at2759"/>
<dbReference type="InterPro" id="IPR011993">
    <property type="entry name" value="PH-like_dom_sf"/>
</dbReference>
<dbReference type="CDD" id="cd00160">
    <property type="entry name" value="RhoGEF"/>
    <property type="match status" value="1"/>
</dbReference>
<dbReference type="InterPro" id="IPR001841">
    <property type="entry name" value="Znf_RING"/>
</dbReference>
<dbReference type="Gene3D" id="2.20.110.10">
    <property type="entry name" value="Histone H3 K4-specific methyltransferase SET7/9 N-terminal domain"/>
    <property type="match status" value="5"/>
</dbReference>
<dbReference type="PROSITE" id="PS00741">
    <property type="entry name" value="DH_1"/>
    <property type="match status" value="1"/>
</dbReference>
<dbReference type="SMART" id="SM00325">
    <property type="entry name" value="RhoGEF"/>
    <property type="match status" value="1"/>
</dbReference>
<dbReference type="Pfam" id="PF13639">
    <property type="entry name" value="zf-RING_2"/>
    <property type="match status" value="1"/>
</dbReference>
<keyword evidence="8" id="KW-1185">Reference proteome</keyword>
<dbReference type="GO" id="GO:0035556">
    <property type="term" value="P:intracellular signal transduction"/>
    <property type="evidence" value="ECO:0007669"/>
    <property type="project" value="InterPro"/>
</dbReference>
<feature type="compositionally biased region" description="Polar residues" evidence="3">
    <location>
        <begin position="575"/>
        <end position="591"/>
    </location>
</feature>
<dbReference type="Pfam" id="PF02493">
    <property type="entry name" value="MORN"/>
    <property type="match status" value="13"/>
</dbReference>
<feature type="region of interest" description="Disordered" evidence="3">
    <location>
        <begin position="1020"/>
        <end position="1042"/>
    </location>
</feature>
<dbReference type="InterPro" id="IPR001849">
    <property type="entry name" value="PH_domain"/>
</dbReference>
<dbReference type="Gene3D" id="3.30.40.10">
    <property type="entry name" value="Zinc/RING finger domain, C3HC4 (zinc finger)"/>
    <property type="match status" value="1"/>
</dbReference>
<dbReference type="SUPFAM" id="SSF82185">
    <property type="entry name" value="Histone H3 K4-specific methyltransferase SET7/9 N-terminal domain"/>
    <property type="match status" value="3"/>
</dbReference>
<feature type="domain" description="DH" evidence="5">
    <location>
        <begin position="661"/>
        <end position="878"/>
    </location>
</feature>
<dbReference type="InParanoid" id="A0A2P6MY29"/>
<dbReference type="InterPro" id="IPR000219">
    <property type="entry name" value="DH_dom"/>
</dbReference>
<feature type="compositionally biased region" description="Basic and acidic residues" evidence="3">
    <location>
        <begin position="63"/>
        <end position="80"/>
    </location>
</feature>
<dbReference type="PANTHER" id="PTHR43215">
    <property type="entry name" value="RADIAL SPOKE HEAD 1 HOMOLOG"/>
    <property type="match status" value="1"/>
</dbReference>
<dbReference type="GO" id="GO:0005085">
    <property type="term" value="F:guanyl-nucleotide exchange factor activity"/>
    <property type="evidence" value="ECO:0007669"/>
    <property type="project" value="InterPro"/>
</dbReference>
<dbReference type="PANTHER" id="PTHR43215:SF14">
    <property type="entry name" value="RADIAL SPOKE HEAD 1 HOMOLOG"/>
    <property type="match status" value="1"/>
</dbReference>
<feature type="compositionally biased region" description="Basic and acidic residues" evidence="3">
    <location>
        <begin position="180"/>
        <end position="190"/>
    </location>
</feature>
<accession>A0A2P6MY29</accession>
<feature type="region of interest" description="Disordered" evidence="3">
    <location>
        <begin position="472"/>
        <end position="520"/>
    </location>
</feature>
<evidence type="ECO:0000259" key="5">
    <source>
        <dbReference type="PROSITE" id="PS50010"/>
    </source>
</evidence>
<feature type="domain" description="RING-type" evidence="6">
    <location>
        <begin position="370"/>
        <end position="411"/>
    </location>
</feature>
<dbReference type="Gene3D" id="1.20.900.10">
    <property type="entry name" value="Dbl homology (DH) domain"/>
    <property type="match status" value="1"/>
</dbReference>
<evidence type="ECO:0000313" key="7">
    <source>
        <dbReference type="EMBL" id="PRP76593.1"/>
    </source>
</evidence>
<keyword evidence="1" id="KW-0677">Repeat</keyword>
<dbReference type="SUPFAM" id="SSF50729">
    <property type="entry name" value="PH domain-like"/>
    <property type="match status" value="1"/>
</dbReference>
<keyword evidence="2" id="KW-0863">Zinc-finger</keyword>
<feature type="region of interest" description="Disordered" evidence="3">
    <location>
        <begin position="62"/>
        <end position="82"/>
    </location>
</feature>
<evidence type="ECO:0000256" key="2">
    <source>
        <dbReference type="PROSITE-ProRule" id="PRU00175"/>
    </source>
</evidence>
<feature type="compositionally biased region" description="Low complexity" evidence="3">
    <location>
        <begin position="483"/>
        <end position="496"/>
    </location>
</feature>
<keyword evidence="2" id="KW-0479">Metal-binding</keyword>
<dbReference type="PROSITE" id="PS50010">
    <property type="entry name" value="DH_2"/>
    <property type="match status" value="1"/>
</dbReference>
<feature type="region of interest" description="Disordered" evidence="3">
    <location>
        <begin position="180"/>
        <end position="213"/>
    </location>
</feature>
<dbReference type="InterPro" id="IPR035899">
    <property type="entry name" value="DBL_dom_sf"/>
</dbReference>
<feature type="domain" description="PH" evidence="4">
    <location>
        <begin position="907"/>
        <end position="1014"/>
    </location>
</feature>
<reference evidence="7 8" key="1">
    <citation type="journal article" date="2018" name="Genome Biol. Evol.">
        <title>Multiple Roots of Fruiting Body Formation in Amoebozoa.</title>
        <authorList>
            <person name="Hillmann F."/>
            <person name="Forbes G."/>
            <person name="Novohradska S."/>
            <person name="Ferling I."/>
            <person name="Riege K."/>
            <person name="Groth M."/>
            <person name="Westermann M."/>
            <person name="Marz M."/>
            <person name="Spaller T."/>
            <person name="Winckler T."/>
            <person name="Schaap P."/>
            <person name="Glockner G."/>
        </authorList>
    </citation>
    <scope>NUCLEOTIDE SEQUENCE [LARGE SCALE GENOMIC DNA]</scope>
    <source>
        <strain evidence="7 8">Jena</strain>
    </source>
</reference>
<evidence type="ECO:0000313" key="8">
    <source>
        <dbReference type="Proteomes" id="UP000241769"/>
    </source>
</evidence>
<name>A0A2P6MY29_9EUKA</name>
<dbReference type="Gene3D" id="2.30.29.30">
    <property type="entry name" value="Pleckstrin-homology domain (PH domain)/Phosphotyrosine-binding domain (PTB)"/>
    <property type="match status" value="1"/>
</dbReference>
<feature type="region of interest" description="Disordered" evidence="3">
    <location>
        <begin position="1196"/>
        <end position="1262"/>
    </location>
</feature>
<dbReference type="InterPro" id="IPR003409">
    <property type="entry name" value="MORN"/>
</dbReference>
<dbReference type="GO" id="GO:0008270">
    <property type="term" value="F:zinc ion binding"/>
    <property type="evidence" value="ECO:0007669"/>
    <property type="project" value="UniProtKB-KW"/>
</dbReference>